<accession>A0ABS6G492</accession>
<dbReference type="CDD" id="cd01448">
    <property type="entry name" value="TST_Repeat_1"/>
    <property type="match status" value="1"/>
</dbReference>
<feature type="domain" description="Rhodanese" evidence="2">
    <location>
        <begin position="165"/>
        <end position="273"/>
    </location>
</feature>
<proteinExistence type="predicted"/>
<name>A0ABS6G492_9FIRM</name>
<dbReference type="PANTHER" id="PTHR11364">
    <property type="entry name" value="THIOSULFATE SULFERTANSFERASE"/>
    <property type="match status" value="1"/>
</dbReference>
<comment type="caution">
    <text evidence="3">The sequence shown here is derived from an EMBL/GenBank/DDBJ whole genome shotgun (WGS) entry which is preliminary data.</text>
</comment>
<gene>
    <name evidence="3" type="ORF">KQI88_07355</name>
</gene>
<evidence type="ECO:0000313" key="3">
    <source>
        <dbReference type="EMBL" id="MBU5676230.1"/>
    </source>
</evidence>
<dbReference type="RefSeq" id="WP_216415790.1">
    <property type="nucleotide sequence ID" value="NZ_JAHLQK010000002.1"/>
</dbReference>
<protein>
    <submittedName>
        <fullName evidence="3">Sulfurtransferase</fullName>
    </submittedName>
</protein>
<dbReference type="InterPro" id="IPR001763">
    <property type="entry name" value="Rhodanese-like_dom"/>
</dbReference>
<dbReference type="CDD" id="cd01449">
    <property type="entry name" value="TST_Repeat_2"/>
    <property type="match status" value="1"/>
</dbReference>
<dbReference type="EMBL" id="JAHLQK010000002">
    <property type="protein sequence ID" value="MBU5676230.1"/>
    <property type="molecule type" value="Genomic_DNA"/>
</dbReference>
<organism evidence="3 4">
    <name type="scientific">Alkaliphilus flagellatus</name>
    <dbReference type="NCBI Taxonomy" id="2841507"/>
    <lineage>
        <taxon>Bacteria</taxon>
        <taxon>Bacillati</taxon>
        <taxon>Bacillota</taxon>
        <taxon>Clostridia</taxon>
        <taxon>Peptostreptococcales</taxon>
        <taxon>Natronincolaceae</taxon>
        <taxon>Alkaliphilus</taxon>
    </lineage>
</organism>
<evidence type="ECO:0000259" key="2">
    <source>
        <dbReference type="PROSITE" id="PS50206"/>
    </source>
</evidence>
<dbReference type="Pfam" id="PF00581">
    <property type="entry name" value="Rhodanese"/>
    <property type="match status" value="2"/>
</dbReference>
<dbReference type="Proteomes" id="UP000779508">
    <property type="component" value="Unassembled WGS sequence"/>
</dbReference>
<evidence type="ECO:0000313" key="4">
    <source>
        <dbReference type="Proteomes" id="UP000779508"/>
    </source>
</evidence>
<dbReference type="PANTHER" id="PTHR11364:SF27">
    <property type="entry name" value="SULFURTRANSFERASE"/>
    <property type="match status" value="1"/>
</dbReference>
<feature type="domain" description="Rhodanese" evidence="2">
    <location>
        <begin position="15"/>
        <end position="134"/>
    </location>
</feature>
<evidence type="ECO:0000256" key="1">
    <source>
        <dbReference type="ARBA" id="ARBA00022679"/>
    </source>
</evidence>
<reference evidence="3 4" key="1">
    <citation type="submission" date="2021-06" db="EMBL/GenBank/DDBJ databases">
        <authorList>
            <person name="Sun Q."/>
            <person name="Li D."/>
        </authorList>
    </citation>
    <scope>NUCLEOTIDE SEQUENCE [LARGE SCALE GENOMIC DNA]</scope>
    <source>
        <strain evidence="3 4">MSJ-5</strain>
    </source>
</reference>
<dbReference type="PROSITE" id="PS50206">
    <property type="entry name" value="RHODANESE_3"/>
    <property type="match status" value="2"/>
</dbReference>
<keyword evidence="1" id="KW-0808">Transferase</keyword>
<dbReference type="InterPro" id="IPR045078">
    <property type="entry name" value="TST/MPST-like"/>
</dbReference>
<keyword evidence="4" id="KW-1185">Reference proteome</keyword>
<sequence length="277" mass="31284">MKNIVSQQWLIDNLSKEGLIILDVRGDLNEPDLGFREYKKSHIRGAQFVNLEETMTGELGIHGGRHPLPNMEKFIEDMKMLGVNDDSIIVIYDNGDLAIAGRLWWLLKYIGKSDVFILEGGMKKWLDNNLEVTSEVVKPEPSNSLSLNVDHSMQVDMRYVKAAIDSNSTAIIDSRASERYSGEVEPIDRVAGHIPNALNYPWMNLVSDGKIMCIEDLINYFEPLKKFEEVIVHCGSGITGTVNILFMEEVGLNPKLYVGGYSDWVSYDDNLVIEKNK</sequence>
<dbReference type="SMART" id="SM00450">
    <property type="entry name" value="RHOD"/>
    <property type="match status" value="2"/>
</dbReference>